<evidence type="ECO:0000313" key="2">
    <source>
        <dbReference type="Proteomes" id="UP000712600"/>
    </source>
</evidence>
<name>A0A8S9PI44_BRACR</name>
<reference evidence="1" key="1">
    <citation type="submission" date="2019-12" db="EMBL/GenBank/DDBJ databases">
        <title>Genome sequencing and annotation of Brassica cretica.</title>
        <authorList>
            <person name="Studholme D.J."/>
            <person name="Sarris P."/>
        </authorList>
    </citation>
    <scope>NUCLEOTIDE SEQUENCE</scope>
    <source>
        <strain evidence="1">PFS-109/04</strain>
        <tissue evidence="1">Leaf</tissue>
    </source>
</reference>
<gene>
    <name evidence="1" type="ORF">F2Q69_00048433</name>
</gene>
<organism evidence="1 2">
    <name type="scientific">Brassica cretica</name>
    <name type="common">Mustard</name>
    <dbReference type="NCBI Taxonomy" id="69181"/>
    <lineage>
        <taxon>Eukaryota</taxon>
        <taxon>Viridiplantae</taxon>
        <taxon>Streptophyta</taxon>
        <taxon>Embryophyta</taxon>
        <taxon>Tracheophyta</taxon>
        <taxon>Spermatophyta</taxon>
        <taxon>Magnoliopsida</taxon>
        <taxon>eudicotyledons</taxon>
        <taxon>Gunneridae</taxon>
        <taxon>Pentapetalae</taxon>
        <taxon>rosids</taxon>
        <taxon>malvids</taxon>
        <taxon>Brassicales</taxon>
        <taxon>Brassicaceae</taxon>
        <taxon>Brassiceae</taxon>
        <taxon>Brassica</taxon>
    </lineage>
</organism>
<dbReference type="Proteomes" id="UP000712600">
    <property type="component" value="Unassembled WGS sequence"/>
</dbReference>
<comment type="caution">
    <text evidence="1">The sequence shown here is derived from an EMBL/GenBank/DDBJ whole genome shotgun (WGS) entry which is preliminary data.</text>
</comment>
<protein>
    <submittedName>
        <fullName evidence="1">Uncharacterized protein</fullName>
    </submittedName>
</protein>
<accession>A0A8S9PI44</accession>
<dbReference type="EMBL" id="QGKX02001347">
    <property type="protein sequence ID" value="KAF3521665.1"/>
    <property type="molecule type" value="Genomic_DNA"/>
</dbReference>
<sequence>MRVLGGARSLRSDRAVYVLFRYVATELRDRALVRARSLRSDGAVYMLGCYVATELRGELGRYIATEPYIDSVVTDFDPNTNLYIHQVSLPLELEKGNIHVVRYSGRSSKVARPGRKGKNDLREKGIRREKGNFMKRNKGQRCSLLDIGSQESPEEIVETPDSVLHVRFKEPEETLPRLGPLQRNRLSLVSEEVTVVEMEVAPEARVPERVMCLHLLRPLDLLAHLPQDVD</sequence>
<proteinExistence type="predicted"/>
<evidence type="ECO:0000313" key="1">
    <source>
        <dbReference type="EMBL" id="KAF3521665.1"/>
    </source>
</evidence>
<dbReference type="AlphaFoldDB" id="A0A8S9PI44"/>